<dbReference type="OrthoDB" id="1440507at2"/>
<feature type="compositionally biased region" description="Gly residues" evidence="1">
    <location>
        <begin position="145"/>
        <end position="164"/>
    </location>
</feature>
<evidence type="ECO:0000256" key="1">
    <source>
        <dbReference type="SAM" id="MobiDB-lite"/>
    </source>
</evidence>
<organism evidence="2 3">
    <name type="scientific">Psychroserpens burtonensis</name>
    <dbReference type="NCBI Taxonomy" id="49278"/>
    <lineage>
        <taxon>Bacteria</taxon>
        <taxon>Pseudomonadati</taxon>
        <taxon>Bacteroidota</taxon>
        <taxon>Flavobacteriia</taxon>
        <taxon>Flavobacteriales</taxon>
        <taxon>Flavobacteriaceae</taxon>
        <taxon>Psychroserpens</taxon>
    </lineage>
</organism>
<accession>A0A5C7BFS2</accession>
<feature type="region of interest" description="Disordered" evidence="1">
    <location>
        <begin position="144"/>
        <end position="173"/>
    </location>
</feature>
<dbReference type="EMBL" id="VOSB01000013">
    <property type="protein sequence ID" value="TXE17349.1"/>
    <property type="molecule type" value="Genomic_DNA"/>
</dbReference>
<dbReference type="RefSeq" id="WP_028871190.1">
    <property type="nucleotide sequence ID" value="NZ_VOSB01000013.1"/>
</dbReference>
<gene>
    <name evidence="2" type="ORF">ES692_10225</name>
</gene>
<dbReference type="AlphaFoldDB" id="A0A5C7BFS2"/>
<proteinExistence type="predicted"/>
<dbReference type="STRING" id="1123037.GCA_000425305_01179"/>
<reference evidence="2 3" key="1">
    <citation type="submission" date="2019-08" db="EMBL/GenBank/DDBJ databases">
        <title>Genome of Psychroserpens burtonensis ACAM 167.</title>
        <authorList>
            <person name="Bowman J.P."/>
        </authorList>
    </citation>
    <scope>NUCLEOTIDE SEQUENCE [LARGE SCALE GENOMIC DNA]</scope>
    <source>
        <strain evidence="2 3">ACAM 167</strain>
    </source>
</reference>
<keyword evidence="3" id="KW-1185">Reference proteome</keyword>
<evidence type="ECO:0000313" key="3">
    <source>
        <dbReference type="Proteomes" id="UP000321938"/>
    </source>
</evidence>
<name>A0A5C7BFS2_9FLAO</name>
<dbReference type="Proteomes" id="UP000321938">
    <property type="component" value="Unassembled WGS sequence"/>
</dbReference>
<evidence type="ECO:0000313" key="2">
    <source>
        <dbReference type="EMBL" id="TXE17349.1"/>
    </source>
</evidence>
<sequence length="173" mass="18563">MKKLVLLILGFILGALAMYFYCQKDKGVVHGTDPLVPKGIITPTQIKTLTQAYDARYDSINATVFRGVQGGDNRSSWYSLDDVRNYLDSVEKQATSLKYTMDGVRLYLGAEPIVGNTPGYTTLLFVPTGTPVTSEGNMFNFAIQKGGGSPDIPGGNGLDMGGSGKPPSANYPQ</sequence>
<protein>
    <submittedName>
        <fullName evidence="2">Uncharacterized protein</fullName>
    </submittedName>
</protein>
<comment type="caution">
    <text evidence="2">The sequence shown here is derived from an EMBL/GenBank/DDBJ whole genome shotgun (WGS) entry which is preliminary data.</text>
</comment>